<comment type="caution">
    <text evidence="4">The sequence shown here is derived from an EMBL/GenBank/DDBJ whole genome shotgun (WGS) entry which is preliminary data.</text>
</comment>
<feature type="transmembrane region" description="Helical" evidence="2">
    <location>
        <begin position="183"/>
        <end position="200"/>
    </location>
</feature>
<reference evidence="4 5" key="1">
    <citation type="submission" date="2020-08" db="EMBL/GenBank/DDBJ databases">
        <title>Genomic Encyclopedia of Type Strains, Phase IV (KMG-IV): sequencing the most valuable type-strain genomes for metagenomic binning, comparative biology and taxonomic classification.</title>
        <authorList>
            <person name="Goeker M."/>
        </authorList>
    </citation>
    <scope>NUCLEOTIDE SEQUENCE [LARGE SCALE GENOMIC DNA]</scope>
    <source>
        <strain evidence="4 5">YC6886</strain>
    </source>
</reference>
<dbReference type="InterPro" id="IPR012340">
    <property type="entry name" value="NA-bd_OB-fold"/>
</dbReference>
<feature type="region of interest" description="Disordered" evidence="1">
    <location>
        <begin position="1"/>
        <end position="20"/>
    </location>
</feature>
<gene>
    <name evidence="4" type="ORF">HNR46_001802</name>
</gene>
<sequence length="217" mass="25328">MNCIDRPSSPQVVSRPERKTGRLQQWDDSRGYGWVEMGKHRIFVHIKEFEPRRRRPMDGDEIEFAVGLDLQGRTCARQVHLVRSGGKVSIGRWSSLLLLLVLPVSAGCQIPGAPFWIVPSGMAVSSVVAWAMYRADKHRAESHRWRIPESRLHFWEFWGGWPGGFLAQAWFRHKTRKSTFQVLFWLIVAIHQLIAFAWIMRDHWEVWRQGVGRLFSE</sequence>
<dbReference type="Gene3D" id="2.40.50.140">
    <property type="entry name" value="Nucleic acid-binding proteins"/>
    <property type="match status" value="1"/>
</dbReference>
<evidence type="ECO:0000259" key="3">
    <source>
        <dbReference type="SMART" id="SM00357"/>
    </source>
</evidence>
<keyword evidence="5" id="KW-1185">Reference proteome</keyword>
<evidence type="ECO:0000256" key="1">
    <source>
        <dbReference type="SAM" id="MobiDB-lite"/>
    </source>
</evidence>
<dbReference type="GO" id="GO:0003676">
    <property type="term" value="F:nucleic acid binding"/>
    <property type="evidence" value="ECO:0007669"/>
    <property type="project" value="InterPro"/>
</dbReference>
<keyword evidence="2" id="KW-1133">Transmembrane helix</keyword>
<feature type="transmembrane region" description="Helical" evidence="2">
    <location>
        <begin position="90"/>
        <end position="107"/>
    </location>
</feature>
<dbReference type="EMBL" id="JACHFD010000007">
    <property type="protein sequence ID" value="MBB5351565.1"/>
    <property type="molecule type" value="Genomic_DNA"/>
</dbReference>
<keyword evidence="2" id="KW-0812">Transmembrane</keyword>
<dbReference type="AlphaFoldDB" id="A0A840V0P8"/>
<accession>A0A840V0P8</accession>
<dbReference type="SUPFAM" id="SSF50249">
    <property type="entry name" value="Nucleic acid-binding proteins"/>
    <property type="match status" value="1"/>
</dbReference>
<dbReference type="Pfam" id="PF06961">
    <property type="entry name" value="DUF1294"/>
    <property type="match status" value="1"/>
</dbReference>
<feature type="domain" description="Cold-shock" evidence="3">
    <location>
        <begin position="20"/>
        <end position="82"/>
    </location>
</feature>
<name>A0A840V0P8_9BACT</name>
<evidence type="ECO:0000313" key="5">
    <source>
        <dbReference type="Proteomes" id="UP000557717"/>
    </source>
</evidence>
<organism evidence="4 5">
    <name type="scientific">Haloferula luteola</name>
    <dbReference type="NCBI Taxonomy" id="595692"/>
    <lineage>
        <taxon>Bacteria</taxon>
        <taxon>Pseudomonadati</taxon>
        <taxon>Verrucomicrobiota</taxon>
        <taxon>Verrucomicrobiia</taxon>
        <taxon>Verrucomicrobiales</taxon>
        <taxon>Verrucomicrobiaceae</taxon>
        <taxon>Haloferula</taxon>
    </lineage>
</organism>
<keyword evidence="2" id="KW-0472">Membrane</keyword>
<evidence type="ECO:0000313" key="4">
    <source>
        <dbReference type="EMBL" id="MBB5351565.1"/>
    </source>
</evidence>
<feature type="transmembrane region" description="Helical" evidence="2">
    <location>
        <begin position="154"/>
        <end position="171"/>
    </location>
</feature>
<dbReference type="Proteomes" id="UP000557717">
    <property type="component" value="Unassembled WGS sequence"/>
</dbReference>
<dbReference type="SMART" id="SM00357">
    <property type="entry name" value="CSP"/>
    <property type="match status" value="1"/>
</dbReference>
<dbReference type="InterPro" id="IPR010718">
    <property type="entry name" value="DUF1294"/>
</dbReference>
<dbReference type="InterPro" id="IPR011129">
    <property type="entry name" value="CSD"/>
</dbReference>
<evidence type="ECO:0000256" key="2">
    <source>
        <dbReference type="SAM" id="Phobius"/>
    </source>
</evidence>
<proteinExistence type="predicted"/>
<protein>
    <submittedName>
        <fullName evidence="4">Uncharacterized membrane protein YsdA (DUF1294 family)/cold shock CspA family protein</fullName>
    </submittedName>
</protein>
<dbReference type="GO" id="GO:0005829">
    <property type="term" value="C:cytosol"/>
    <property type="evidence" value="ECO:0007669"/>
    <property type="project" value="UniProtKB-ARBA"/>
</dbReference>
<dbReference type="RefSeq" id="WP_184017842.1">
    <property type="nucleotide sequence ID" value="NZ_JACHFD010000007.1"/>
</dbReference>